<proteinExistence type="predicted"/>
<evidence type="ECO:0000313" key="1">
    <source>
        <dbReference type="EMBL" id="DAZ97337.1"/>
    </source>
</evidence>
<dbReference type="Proteomes" id="UP001146120">
    <property type="component" value="Unassembled WGS sequence"/>
</dbReference>
<organism evidence="1 2">
    <name type="scientific">Lagenidium giganteum</name>
    <dbReference type="NCBI Taxonomy" id="4803"/>
    <lineage>
        <taxon>Eukaryota</taxon>
        <taxon>Sar</taxon>
        <taxon>Stramenopiles</taxon>
        <taxon>Oomycota</taxon>
        <taxon>Peronosporomycetes</taxon>
        <taxon>Pythiales</taxon>
        <taxon>Pythiaceae</taxon>
    </lineage>
</organism>
<evidence type="ECO:0000313" key="2">
    <source>
        <dbReference type="Proteomes" id="UP001146120"/>
    </source>
</evidence>
<reference evidence="1" key="2">
    <citation type="journal article" date="2023" name="Microbiol Resour">
        <title>Decontamination and Annotation of the Draft Genome Sequence of the Oomycete Lagenidium giganteum ARSEF 373.</title>
        <authorList>
            <person name="Morgan W.R."/>
            <person name="Tartar A."/>
        </authorList>
    </citation>
    <scope>NUCLEOTIDE SEQUENCE</scope>
    <source>
        <strain evidence="1">ARSEF 373</strain>
    </source>
</reference>
<name>A0AAV2YRP6_9STRA</name>
<accession>A0AAV2YRP6</accession>
<dbReference type="AlphaFoldDB" id="A0AAV2YRP6"/>
<sequence length="484" mass="54466">MAPPDATATQARWRRARAGVWDDPRRFSWLRCLIVVATYTLLCSDVLRSGVGLRSLDQFPTLQPNLYLAFGPWGYPVNTVWANSTDDDTAAEWAYKFDSTSIAWRACTQHWNLTSWPSCLLYNGTCPSPTIPAVTLLRMMDDLITHAASADGSLLSRARDAPSMFVLRARYKIQDRVHDHVFPQWFLWSGMTTVQATYYAPNQIAASKASRPFDPCAWVDSQPQYCFGPWPSFPHDISGALMPASSYISTDIARRLQTWQEQFPTSIIDLLILSQSSDPDASRDSASYTSTTIFDVSTIIRVRTCDSGGCRTLVMDDHRYEGGEYSTDVIEWLPVASSLRWSAQVYFLVRLVGAYVGCFIARRQEDTYVDANVLKVGVAALRTMMQLPCQSVVWGSPIPVVFYALAHTIDAPMVYRVLYEKFSTMEGGEVAFNMWQAGWLCAIQMRNIWLLGLAAQVIVWFQTSKSWSSGRGVAQFPLFTGLRR</sequence>
<protein>
    <recommendedName>
        <fullName evidence="3">Membrane-associated protein</fullName>
    </recommendedName>
</protein>
<keyword evidence="2" id="KW-1185">Reference proteome</keyword>
<evidence type="ECO:0008006" key="3">
    <source>
        <dbReference type="Google" id="ProtNLM"/>
    </source>
</evidence>
<gene>
    <name evidence="1" type="ORF">N0F65_003701</name>
</gene>
<dbReference type="EMBL" id="DAKRPA010000139">
    <property type="protein sequence ID" value="DAZ97337.1"/>
    <property type="molecule type" value="Genomic_DNA"/>
</dbReference>
<reference evidence="1" key="1">
    <citation type="submission" date="2022-11" db="EMBL/GenBank/DDBJ databases">
        <authorList>
            <person name="Morgan W.R."/>
            <person name="Tartar A."/>
        </authorList>
    </citation>
    <scope>NUCLEOTIDE SEQUENCE</scope>
    <source>
        <strain evidence="1">ARSEF 373</strain>
    </source>
</reference>
<comment type="caution">
    <text evidence="1">The sequence shown here is derived from an EMBL/GenBank/DDBJ whole genome shotgun (WGS) entry which is preliminary data.</text>
</comment>